<protein>
    <submittedName>
        <fullName evidence="1">Uncharacterized protein</fullName>
    </submittedName>
</protein>
<keyword evidence="2" id="KW-1185">Reference proteome</keyword>
<proteinExistence type="predicted"/>
<reference evidence="1 2" key="1">
    <citation type="submission" date="2016-02" db="EMBL/GenBank/DDBJ databases">
        <title>Genome sequence of Tissierella creatinophila DSM 6911.</title>
        <authorList>
            <person name="Poehlein A."/>
            <person name="Daniel R."/>
        </authorList>
    </citation>
    <scope>NUCLEOTIDE SEQUENCE [LARGE SCALE GENOMIC DNA]</scope>
    <source>
        <strain evidence="1 2">DSM 6911</strain>
    </source>
</reference>
<organism evidence="1 2">
    <name type="scientific">Tissierella creatinophila DSM 6911</name>
    <dbReference type="NCBI Taxonomy" id="1123403"/>
    <lineage>
        <taxon>Bacteria</taxon>
        <taxon>Bacillati</taxon>
        <taxon>Bacillota</taxon>
        <taxon>Tissierellia</taxon>
        <taxon>Tissierellales</taxon>
        <taxon>Tissierellaceae</taxon>
        <taxon>Tissierella</taxon>
    </lineage>
</organism>
<evidence type="ECO:0000313" key="1">
    <source>
        <dbReference type="EMBL" id="OLS02563.1"/>
    </source>
</evidence>
<sequence>MDRQRVEDLLLEIMYLEEFESVRYYAYNLAKPMWNIFKLEWKSIPYFLRVICEKSRQLIKNNEVELGDILKLYSEDPCYLWVASNINTVKPQTNLSEMEIIGKLMDGEDVSEYVDVEEEKLICSLVCYAIDNNPLRSLNFNEICKSEVFKYSTTDYNLTNVDTVEFLSSGYVYDNKYYLYNRCINKEKIQLYDKKPAIFRIIEEEILNPDIYLRLDDRLASPSADAISLETIGFDRFRGIQFKFSKTILNDIKNIIVHQDIKSLDKLLMVVKKDFDTELNEEFWHVEIEELPYIEESYSKKITTTFIHGQYYPKIKYFRHIDFTQNQYALEVYLEKYVDTSNTEILIDHYTDKKNHYKIWCVEGANIKEETWYKLVKASLHRDYRELFDEILGNY</sequence>
<comment type="caution">
    <text evidence="1">The sequence shown here is derived from an EMBL/GenBank/DDBJ whole genome shotgun (WGS) entry which is preliminary data.</text>
</comment>
<evidence type="ECO:0000313" key="2">
    <source>
        <dbReference type="Proteomes" id="UP000186112"/>
    </source>
</evidence>
<name>A0A1U7M5H2_TISCR</name>
<gene>
    <name evidence="1" type="ORF">TICRE_13640</name>
</gene>
<dbReference type="Proteomes" id="UP000186112">
    <property type="component" value="Unassembled WGS sequence"/>
</dbReference>
<dbReference type="EMBL" id="LTDM01000022">
    <property type="protein sequence ID" value="OLS02563.1"/>
    <property type="molecule type" value="Genomic_DNA"/>
</dbReference>
<accession>A0A1U7M5H2</accession>
<dbReference type="AlphaFoldDB" id="A0A1U7M5H2"/>
<dbReference type="RefSeq" id="WP_198927509.1">
    <property type="nucleotide sequence ID" value="NZ_LTDM01000022.1"/>
</dbReference>